<reference evidence="1 2" key="1">
    <citation type="submission" date="2020-05" db="EMBL/GenBank/DDBJ databases">
        <title>Whole genome shotgun sequence of Streptomyces microflavus NBRC 13062.</title>
        <authorList>
            <person name="Komaki H."/>
            <person name="Tamura T."/>
        </authorList>
    </citation>
    <scope>NUCLEOTIDE SEQUENCE [LARGE SCALE GENOMIC DNA]</scope>
    <source>
        <strain evidence="1 2">NBRC 13062</strain>
    </source>
</reference>
<sequence length="79" mass="8475">MEDSFGTPIEEGDYVLSAASSSSYFKLGVVYFAASGRPMMEVTRSNWYRGAKRSEVGSNVLVLRKADGTVPAYVTGEAG</sequence>
<dbReference type="EMBL" id="BLWD01000002">
    <property type="protein sequence ID" value="GFN09527.1"/>
    <property type="molecule type" value="Genomic_DNA"/>
</dbReference>
<name>A0A7J0D643_STRMI</name>
<dbReference type="Proteomes" id="UP000498740">
    <property type="component" value="Unassembled WGS sequence"/>
</dbReference>
<dbReference type="AlphaFoldDB" id="A0A7J0D643"/>
<dbReference type="RefSeq" id="WP_032754670.1">
    <property type="nucleotide sequence ID" value="NZ_BMUG01000005.1"/>
</dbReference>
<evidence type="ECO:0000313" key="2">
    <source>
        <dbReference type="Proteomes" id="UP000498740"/>
    </source>
</evidence>
<protein>
    <submittedName>
        <fullName evidence="1">Uncharacterized protein</fullName>
    </submittedName>
</protein>
<proteinExistence type="predicted"/>
<evidence type="ECO:0000313" key="1">
    <source>
        <dbReference type="EMBL" id="GFN09527.1"/>
    </source>
</evidence>
<comment type="caution">
    <text evidence="1">The sequence shown here is derived from an EMBL/GenBank/DDBJ whole genome shotgun (WGS) entry which is preliminary data.</text>
</comment>
<organism evidence="1 2">
    <name type="scientific">Streptomyces microflavus</name>
    <name type="common">Streptomyces lipmanii</name>
    <dbReference type="NCBI Taxonomy" id="1919"/>
    <lineage>
        <taxon>Bacteria</taxon>
        <taxon>Bacillati</taxon>
        <taxon>Actinomycetota</taxon>
        <taxon>Actinomycetes</taxon>
        <taxon>Kitasatosporales</taxon>
        <taxon>Streptomycetaceae</taxon>
        <taxon>Streptomyces</taxon>
    </lineage>
</organism>
<accession>A0A7J0D643</accession>
<gene>
    <name evidence="1" type="ORF">Smic_80830</name>
</gene>